<reference evidence="1 2" key="1">
    <citation type="submission" date="2019-07" db="EMBL/GenBank/DDBJ databases">
        <title>Quadrisphaera sp. strain DD2A genome sequencing and assembly.</title>
        <authorList>
            <person name="Kim I."/>
        </authorList>
    </citation>
    <scope>NUCLEOTIDE SEQUENCE [LARGE SCALE GENOMIC DNA]</scope>
    <source>
        <strain evidence="1 2">DD2A</strain>
    </source>
</reference>
<comment type="caution">
    <text evidence="1">The sequence shown here is derived from an EMBL/GenBank/DDBJ whole genome shotgun (WGS) entry which is preliminary data.</text>
</comment>
<evidence type="ECO:0000313" key="1">
    <source>
        <dbReference type="EMBL" id="TXR57426.1"/>
    </source>
</evidence>
<proteinExistence type="predicted"/>
<dbReference type="InterPro" id="IPR029033">
    <property type="entry name" value="His_PPase_superfam"/>
</dbReference>
<organism evidence="1 2">
    <name type="scientific">Quadrisphaera setariae</name>
    <dbReference type="NCBI Taxonomy" id="2593304"/>
    <lineage>
        <taxon>Bacteria</taxon>
        <taxon>Bacillati</taxon>
        <taxon>Actinomycetota</taxon>
        <taxon>Actinomycetes</taxon>
        <taxon>Kineosporiales</taxon>
        <taxon>Kineosporiaceae</taxon>
        <taxon>Quadrisphaera</taxon>
    </lineage>
</organism>
<gene>
    <name evidence="1" type="ORF">FMM08_04020</name>
</gene>
<dbReference type="AlphaFoldDB" id="A0A5C8ZKH1"/>
<dbReference type="InterPro" id="IPR013078">
    <property type="entry name" value="His_Pase_superF_clade-1"/>
</dbReference>
<name>A0A5C8ZKH1_9ACTN</name>
<dbReference type="Gene3D" id="3.40.50.1240">
    <property type="entry name" value="Phosphoglycerate mutase-like"/>
    <property type="match status" value="1"/>
</dbReference>
<dbReference type="OrthoDB" id="34197at2"/>
<evidence type="ECO:0000313" key="2">
    <source>
        <dbReference type="Proteomes" id="UP000321234"/>
    </source>
</evidence>
<dbReference type="Proteomes" id="UP000321234">
    <property type="component" value="Unassembled WGS sequence"/>
</dbReference>
<dbReference type="Pfam" id="PF00300">
    <property type="entry name" value="His_Phos_1"/>
    <property type="match status" value="1"/>
</dbReference>
<dbReference type="EMBL" id="VKAC01000002">
    <property type="protein sequence ID" value="TXR57426.1"/>
    <property type="molecule type" value="Genomic_DNA"/>
</dbReference>
<keyword evidence="2" id="KW-1185">Reference proteome</keyword>
<sequence>MPRGAVSSATGHRVHRDRSLWWAGPVTVYVVSHPEVHVDPTVPVPRWGLSGAGHERLEHLLALPWAQTLTRVVSSTEVKAVQTAEALAAPLGLVVLLDEELGENDRSSTGFVPPSEFEELADAFFAHPSISVRGWETAEHAQARFTAAVRRQLEGATGDVAVVAHGGVGTLMLCQLLGVPVDRALDQPGQGSWYAFEQVSGVVYHGWRRIGPQRSTSR</sequence>
<dbReference type="SUPFAM" id="SSF53254">
    <property type="entry name" value="Phosphoglycerate mutase-like"/>
    <property type="match status" value="1"/>
</dbReference>
<protein>
    <submittedName>
        <fullName evidence="1">Histidine phosphatase family protein</fullName>
    </submittedName>
</protein>
<accession>A0A5C8ZKH1</accession>